<sequence>MKTVIHEIGVVDKCGKIHKVELKEGLNIITGKSSTGKSALIEIFDYCFGSQFTVPKGVITENSEIYYLYIQIKESYFVIGRKKDNGRGFFRQEETYSSDLISSSYFKEDCFLAKDNYRKQLRKLFIDIIDVDESLIAKELKDKATPTPSVRSFMSFILQHQNLIANKHALFYRFDEKEKREQVIEHIKIFLGFVDQTYFLLLQKKEALEYDIKKSQREQKVIDKYINENISSIENQLNLLYALMGVEETPIKIEDIKINSYNSKLELDKFVTDDKIIYTSGKELEYFKDVLLKLRANDDKRKNLSFKLASIERSLQVEKEVSATLSSLGDFKQAEVGISVCPFCLSEKDSLPKQAENLKQAIQKLSRDLTLNHSLRSHLEVEQQKIQQEIKELNTEIREAKKIKEQLEQSNNIKKAKSRYEQILMIKASLFSMLDILAQKQSGHLGENKIDEFTSALNEINNKLKNYDANKKLKKSESRINEIMSDIGKNFEFEDSYHPINLNFSLDSFDLYYTNSSDEKIYLRSMGSGANWLYSHLTLFLALHQYFIELESRNYKCCIPSILFLDQPTQVYFPNFQHDKASKFEERKIANLEHKENIDGDIQSVTNLFTRLAEYCNNLKNKYGYSPQIIVTDHADNLNLNGFEFESFVKNRWRTRGFIELND</sequence>
<dbReference type="Gene3D" id="3.40.50.300">
    <property type="entry name" value="P-loop containing nucleotide triphosphate hydrolases"/>
    <property type="match status" value="1"/>
</dbReference>
<dbReference type="EMBL" id="UFRN01000002">
    <property type="protein sequence ID" value="SUT91366.1"/>
    <property type="molecule type" value="Genomic_DNA"/>
</dbReference>
<accession>A0A380TSI1</accession>
<dbReference type="AlphaFoldDB" id="A0A380TSI1"/>
<keyword evidence="1" id="KW-0175">Coiled coil</keyword>
<evidence type="ECO:0000259" key="2">
    <source>
        <dbReference type="Pfam" id="PF13476"/>
    </source>
</evidence>
<keyword evidence="4" id="KW-1185">Reference proteome</keyword>
<dbReference type="Pfam" id="PF13476">
    <property type="entry name" value="AAA_23"/>
    <property type="match status" value="1"/>
</dbReference>
<feature type="coiled-coil region" evidence="1">
    <location>
        <begin position="348"/>
        <end position="417"/>
    </location>
</feature>
<evidence type="ECO:0000313" key="3">
    <source>
        <dbReference type="EMBL" id="SUT91366.1"/>
    </source>
</evidence>
<dbReference type="Pfam" id="PF12532">
    <property type="entry name" value="DUF3732"/>
    <property type="match status" value="1"/>
</dbReference>
<gene>
    <name evidence="3" type="ORF">NCTC4191_00532</name>
</gene>
<proteinExistence type="predicted"/>
<evidence type="ECO:0000313" key="4">
    <source>
        <dbReference type="Proteomes" id="UP000254253"/>
    </source>
</evidence>
<dbReference type="InterPro" id="IPR022205">
    <property type="entry name" value="DUF3732"/>
</dbReference>
<name>A0A380TSI1_ACTLI</name>
<organism evidence="3 4">
    <name type="scientific">Actinobacillus lignieresii</name>
    <dbReference type="NCBI Taxonomy" id="720"/>
    <lineage>
        <taxon>Bacteria</taxon>
        <taxon>Pseudomonadati</taxon>
        <taxon>Pseudomonadota</taxon>
        <taxon>Gammaproteobacteria</taxon>
        <taxon>Pasteurellales</taxon>
        <taxon>Pasteurellaceae</taxon>
        <taxon>Actinobacillus</taxon>
    </lineage>
</organism>
<evidence type="ECO:0000256" key="1">
    <source>
        <dbReference type="SAM" id="Coils"/>
    </source>
</evidence>
<feature type="domain" description="Rad50/SbcC-type AAA" evidence="2">
    <location>
        <begin position="19"/>
        <end position="238"/>
    </location>
</feature>
<feature type="coiled-coil region" evidence="1">
    <location>
        <begin position="450"/>
        <end position="477"/>
    </location>
</feature>
<protein>
    <submittedName>
        <fullName evidence="3">ATPase involved in DNA repair</fullName>
    </submittedName>
</protein>
<dbReference type="InterPro" id="IPR027417">
    <property type="entry name" value="P-loop_NTPase"/>
</dbReference>
<dbReference type="RefSeq" id="WP_115589959.1">
    <property type="nucleotide sequence ID" value="NZ_UFRN01000002.1"/>
</dbReference>
<dbReference type="Proteomes" id="UP000254253">
    <property type="component" value="Unassembled WGS sequence"/>
</dbReference>
<reference evidence="3 4" key="1">
    <citation type="submission" date="2018-06" db="EMBL/GenBank/DDBJ databases">
        <authorList>
            <consortium name="Pathogen Informatics"/>
            <person name="Doyle S."/>
        </authorList>
    </citation>
    <scope>NUCLEOTIDE SEQUENCE [LARGE SCALE GENOMIC DNA]</scope>
    <source>
        <strain evidence="3 4">NCTC4191</strain>
    </source>
</reference>
<dbReference type="InterPro" id="IPR038729">
    <property type="entry name" value="Rad50/SbcC_AAA"/>
</dbReference>